<dbReference type="EMBL" id="QJKJ01008184">
    <property type="protein sequence ID" value="RDX80547.1"/>
    <property type="molecule type" value="Genomic_DNA"/>
</dbReference>
<reference evidence="1" key="1">
    <citation type="submission" date="2018-05" db="EMBL/GenBank/DDBJ databases">
        <title>Draft genome of Mucuna pruriens seed.</title>
        <authorList>
            <person name="Nnadi N.E."/>
            <person name="Vos R."/>
            <person name="Hasami M.H."/>
            <person name="Devisetty U.K."/>
            <person name="Aguiy J.C."/>
        </authorList>
    </citation>
    <scope>NUCLEOTIDE SEQUENCE [LARGE SCALE GENOMIC DNA]</scope>
    <source>
        <strain evidence="1">JCA_2017</strain>
    </source>
</reference>
<name>A0A371FQE3_MUCPR</name>
<sequence>MDFGCVIYNDHSPKACFVFGGKWPTRASGISTDISTSAWAQDVVEVSRSPYLRTPFFQDRLNDRGQCVLDRRYVVERDVKFKFGAHRHQLVGNHFNRCVLSSHCVNCACGAGSNHSFTMGPSTNEDIPSRQHVRVQVVEWGAGGIPFEVSITPVREAETYSVELCLVDERVFMGP</sequence>
<keyword evidence="2" id="KW-1185">Reference proteome</keyword>
<feature type="non-terminal residue" evidence="1">
    <location>
        <position position="1"/>
    </location>
</feature>
<organism evidence="1 2">
    <name type="scientific">Mucuna pruriens</name>
    <name type="common">Velvet bean</name>
    <name type="synonym">Dolichos pruriens</name>
    <dbReference type="NCBI Taxonomy" id="157652"/>
    <lineage>
        <taxon>Eukaryota</taxon>
        <taxon>Viridiplantae</taxon>
        <taxon>Streptophyta</taxon>
        <taxon>Embryophyta</taxon>
        <taxon>Tracheophyta</taxon>
        <taxon>Spermatophyta</taxon>
        <taxon>Magnoliopsida</taxon>
        <taxon>eudicotyledons</taxon>
        <taxon>Gunneridae</taxon>
        <taxon>Pentapetalae</taxon>
        <taxon>rosids</taxon>
        <taxon>fabids</taxon>
        <taxon>Fabales</taxon>
        <taxon>Fabaceae</taxon>
        <taxon>Papilionoideae</taxon>
        <taxon>50 kb inversion clade</taxon>
        <taxon>NPAAA clade</taxon>
        <taxon>indigoferoid/millettioid clade</taxon>
        <taxon>Phaseoleae</taxon>
        <taxon>Mucuna</taxon>
    </lineage>
</organism>
<comment type="caution">
    <text evidence="1">The sequence shown here is derived from an EMBL/GenBank/DDBJ whole genome shotgun (WGS) entry which is preliminary data.</text>
</comment>
<gene>
    <name evidence="1" type="ORF">CR513_38899</name>
</gene>
<proteinExistence type="predicted"/>
<accession>A0A371FQE3</accession>
<protein>
    <submittedName>
        <fullName evidence="1">Uncharacterized protein</fullName>
    </submittedName>
</protein>
<dbReference type="AlphaFoldDB" id="A0A371FQE3"/>
<dbReference type="Proteomes" id="UP000257109">
    <property type="component" value="Unassembled WGS sequence"/>
</dbReference>
<evidence type="ECO:0000313" key="1">
    <source>
        <dbReference type="EMBL" id="RDX80547.1"/>
    </source>
</evidence>
<evidence type="ECO:0000313" key="2">
    <source>
        <dbReference type="Proteomes" id="UP000257109"/>
    </source>
</evidence>